<reference evidence="2" key="1">
    <citation type="journal article" date="2019" name="Int. J. Syst. Evol. Microbiol.">
        <title>The Global Catalogue of Microorganisms (GCM) 10K type strain sequencing project: providing services to taxonomists for standard genome sequencing and annotation.</title>
        <authorList>
            <consortium name="The Broad Institute Genomics Platform"/>
            <consortium name="The Broad Institute Genome Sequencing Center for Infectious Disease"/>
            <person name="Wu L."/>
            <person name="Ma J."/>
        </authorList>
    </citation>
    <scope>NUCLEOTIDE SEQUENCE [LARGE SCALE GENOMIC DNA]</scope>
    <source>
        <strain evidence="2">CCUG 42722</strain>
    </source>
</reference>
<dbReference type="Proteomes" id="UP001596011">
    <property type="component" value="Unassembled WGS sequence"/>
</dbReference>
<dbReference type="RefSeq" id="WP_377132756.1">
    <property type="nucleotide sequence ID" value="NZ_JBHSFI010000002.1"/>
</dbReference>
<name>A0ABV9HDI5_9MICO</name>
<dbReference type="EMBL" id="JBHSFI010000002">
    <property type="protein sequence ID" value="MFC4627528.1"/>
    <property type="molecule type" value="Genomic_DNA"/>
</dbReference>
<gene>
    <name evidence="1" type="ORF">ACFO6V_04725</name>
</gene>
<sequence>MTLPPWSASEDAGVKYVGELAQAWALLEPMQRWVDAAPGGPRPPEALVQDFLQREDPYPVGTAVFAARWRPGQWGIGVITARVDDDEWAVEFLDHKDIVFRDHAELCPALWTAG</sequence>
<protein>
    <submittedName>
        <fullName evidence="1">Uncharacterized protein</fullName>
    </submittedName>
</protein>
<organism evidence="1 2">
    <name type="scientific">Promicromonospora alba</name>
    <dbReference type="NCBI Taxonomy" id="1616110"/>
    <lineage>
        <taxon>Bacteria</taxon>
        <taxon>Bacillati</taxon>
        <taxon>Actinomycetota</taxon>
        <taxon>Actinomycetes</taxon>
        <taxon>Micrococcales</taxon>
        <taxon>Promicromonosporaceae</taxon>
        <taxon>Promicromonospora</taxon>
    </lineage>
</organism>
<evidence type="ECO:0000313" key="1">
    <source>
        <dbReference type="EMBL" id="MFC4627528.1"/>
    </source>
</evidence>
<proteinExistence type="predicted"/>
<keyword evidence="2" id="KW-1185">Reference proteome</keyword>
<accession>A0ABV9HDI5</accession>
<comment type="caution">
    <text evidence="1">The sequence shown here is derived from an EMBL/GenBank/DDBJ whole genome shotgun (WGS) entry which is preliminary data.</text>
</comment>
<evidence type="ECO:0000313" key="2">
    <source>
        <dbReference type="Proteomes" id="UP001596011"/>
    </source>
</evidence>